<dbReference type="GO" id="GO:0016740">
    <property type="term" value="F:transferase activity"/>
    <property type="evidence" value="ECO:0007669"/>
    <property type="project" value="UniProtKB-KW"/>
</dbReference>
<dbReference type="PRINTS" id="PR01070">
    <property type="entry name" value="ACCCTRFRASEB"/>
</dbReference>
<evidence type="ECO:0000313" key="5">
    <source>
        <dbReference type="Proteomes" id="UP000199019"/>
    </source>
</evidence>
<evidence type="ECO:0000256" key="1">
    <source>
        <dbReference type="ARBA" id="ARBA00022679"/>
    </source>
</evidence>
<dbReference type="EMBL" id="FOHB01000009">
    <property type="protein sequence ID" value="SES47042.1"/>
    <property type="molecule type" value="Genomic_DNA"/>
</dbReference>
<dbReference type="SUPFAM" id="SSF52096">
    <property type="entry name" value="ClpP/crotonase"/>
    <property type="match status" value="2"/>
</dbReference>
<dbReference type="PROSITE" id="PS50989">
    <property type="entry name" value="COA_CT_CTER"/>
    <property type="match status" value="1"/>
</dbReference>
<sequence length="505" mass="54026">MSEKPRRFGALELLETVLDEGSWKSWDTAPVQPTSPDSPYAAELSAAADKAGTDESIVTGEGMIRGRRVAIIAGEFRFLAGSIGAVAAERIVLAFERACEEELPLFAAPSSGGTRMQEGTPAFVGMVKISAACAAFKSAGLPYLVYLRHPTTGGVFASWASLGHVTVAEPGAMVGFLGARVYEALYGKPFPEGVQTAENLFEHGLIDAVLPVEALADVADRALSVLMAPREDLPDVPEIPKEQLADIPAWESITRSRREDRPGVRTLLRLGATDVLPLHGTGQGEYDPGMLMALARFGGAPCVVLGQDRRGQTLEDPLSPKGLRVARRGMKLAHELNLPLVSVIDTAGAALSKEAEEGGMAGEIARCLSELVTLDAPTLCVLLGQGTGGGALAVMPADRVICAQHSWLSPLPPEGASAILYRETSRAPELAASQRVRSLDLLADGIVDRIVAEHPDAADEPEEFCRRMSQSIQHELAMLARMDRQERLQVRLDRYRRLGMNAGKN</sequence>
<gene>
    <name evidence="4" type="ORF">SAMN05216199_3993</name>
</gene>
<dbReference type="Pfam" id="PF01039">
    <property type="entry name" value="Carboxyl_trans"/>
    <property type="match status" value="1"/>
</dbReference>
<dbReference type="OrthoDB" id="9772975at2"/>
<feature type="domain" description="CoA carboxyltransferase C-terminal" evidence="3">
    <location>
        <begin position="236"/>
        <end position="478"/>
    </location>
</feature>
<evidence type="ECO:0000313" key="4">
    <source>
        <dbReference type="EMBL" id="SES47042.1"/>
    </source>
</evidence>
<dbReference type="STRING" id="587636.SAMN05216199_3993"/>
<keyword evidence="1 4" id="KW-0808">Transferase</keyword>
<dbReference type="PROSITE" id="PS50980">
    <property type="entry name" value="COA_CT_NTER"/>
    <property type="match status" value="1"/>
</dbReference>
<proteinExistence type="predicted"/>
<feature type="domain" description="CoA carboxyltransferase N-terminal" evidence="2">
    <location>
        <begin position="1"/>
        <end position="241"/>
    </location>
</feature>
<name>A0A1H9XLP4_9MICO</name>
<dbReference type="Proteomes" id="UP000199019">
    <property type="component" value="Unassembled WGS sequence"/>
</dbReference>
<reference evidence="5" key="1">
    <citation type="submission" date="2016-10" db="EMBL/GenBank/DDBJ databases">
        <authorList>
            <person name="Varghese N."/>
            <person name="Submissions S."/>
        </authorList>
    </citation>
    <scope>NUCLEOTIDE SEQUENCE [LARGE SCALE GENOMIC DNA]</scope>
    <source>
        <strain evidence="5">CGMCC 1.6963</strain>
    </source>
</reference>
<organism evidence="4 5">
    <name type="scientific">Pedococcus cremeus</name>
    <dbReference type="NCBI Taxonomy" id="587636"/>
    <lineage>
        <taxon>Bacteria</taxon>
        <taxon>Bacillati</taxon>
        <taxon>Actinomycetota</taxon>
        <taxon>Actinomycetes</taxon>
        <taxon>Micrococcales</taxon>
        <taxon>Intrasporangiaceae</taxon>
        <taxon>Pedococcus</taxon>
    </lineage>
</organism>
<dbReference type="InterPro" id="IPR011762">
    <property type="entry name" value="COA_CT_N"/>
</dbReference>
<dbReference type="RefSeq" id="WP_091762052.1">
    <property type="nucleotide sequence ID" value="NZ_FOHB01000009.1"/>
</dbReference>
<dbReference type="GO" id="GO:2001295">
    <property type="term" value="P:malonyl-CoA biosynthetic process"/>
    <property type="evidence" value="ECO:0007669"/>
    <property type="project" value="TreeGrafter"/>
</dbReference>
<evidence type="ECO:0000259" key="3">
    <source>
        <dbReference type="PROSITE" id="PS50989"/>
    </source>
</evidence>
<accession>A0A1H9XLP4</accession>
<evidence type="ECO:0000259" key="2">
    <source>
        <dbReference type="PROSITE" id="PS50980"/>
    </source>
</evidence>
<keyword evidence="5" id="KW-1185">Reference proteome</keyword>
<dbReference type="PANTHER" id="PTHR42995">
    <property type="entry name" value="ACETYL-COENZYME A CARBOXYLASE CARBOXYL TRANSFERASE SUBUNIT BETA, CHLOROPLASTIC"/>
    <property type="match status" value="1"/>
</dbReference>
<dbReference type="GO" id="GO:0003989">
    <property type="term" value="F:acetyl-CoA carboxylase activity"/>
    <property type="evidence" value="ECO:0007669"/>
    <property type="project" value="InterPro"/>
</dbReference>
<dbReference type="AlphaFoldDB" id="A0A1H9XLP4"/>
<dbReference type="InterPro" id="IPR000438">
    <property type="entry name" value="Acetyl_CoA_COase_Trfase_b_su"/>
</dbReference>
<dbReference type="InterPro" id="IPR029045">
    <property type="entry name" value="ClpP/crotonase-like_dom_sf"/>
</dbReference>
<dbReference type="InterPro" id="IPR011763">
    <property type="entry name" value="COA_CT_C"/>
</dbReference>
<dbReference type="GO" id="GO:0009317">
    <property type="term" value="C:acetyl-CoA carboxylase complex"/>
    <property type="evidence" value="ECO:0007669"/>
    <property type="project" value="InterPro"/>
</dbReference>
<dbReference type="InterPro" id="IPR034733">
    <property type="entry name" value="AcCoA_carboxyl_beta"/>
</dbReference>
<protein>
    <submittedName>
        <fullName evidence="4">Acetyl-CoA carboxylase carboxyl transferase subunit beta</fullName>
    </submittedName>
</protein>
<dbReference type="PANTHER" id="PTHR42995:SF5">
    <property type="entry name" value="ACETYL-COENZYME A CARBOXYLASE CARBOXYL TRANSFERASE SUBUNIT BETA, CHLOROPLASTIC"/>
    <property type="match status" value="1"/>
</dbReference>
<dbReference type="GO" id="GO:0006633">
    <property type="term" value="P:fatty acid biosynthetic process"/>
    <property type="evidence" value="ECO:0007669"/>
    <property type="project" value="InterPro"/>
</dbReference>
<dbReference type="Gene3D" id="3.90.226.10">
    <property type="entry name" value="2-enoyl-CoA Hydratase, Chain A, domain 1"/>
    <property type="match status" value="2"/>
</dbReference>